<gene>
    <name evidence="2" type="ORF">EYF80_047256</name>
</gene>
<sequence length="138" mass="15712">MKEQSTSLRLNEWSRVVQSALWWQRMTPLFLTLNPADMHHLPASGCSSSPRSRSGFTANRCEPVAVVQVVVVVQLRFAEERRDGGRLLVTWRQDRHERRHLFPEEDDSLSAREAESARSCDSPSIRGMESSEDGTDES</sequence>
<comment type="caution">
    <text evidence="2">The sequence shown here is derived from an EMBL/GenBank/DDBJ whole genome shotgun (WGS) entry which is preliminary data.</text>
</comment>
<accession>A0A4Z2FND3</accession>
<evidence type="ECO:0000313" key="2">
    <source>
        <dbReference type="EMBL" id="TNN42541.1"/>
    </source>
</evidence>
<keyword evidence="3" id="KW-1185">Reference proteome</keyword>
<evidence type="ECO:0000313" key="3">
    <source>
        <dbReference type="Proteomes" id="UP000314294"/>
    </source>
</evidence>
<feature type="compositionally biased region" description="Basic and acidic residues" evidence="1">
    <location>
        <begin position="100"/>
        <end position="118"/>
    </location>
</feature>
<name>A0A4Z2FND3_9TELE</name>
<protein>
    <submittedName>
        <fullName evidence="2">Uncharacterized protein</fullName>
    </submittedName>
</protein>
<evidence type="ECO:0000256" key="1">
    <source>
        <dbReference type="SAM" id="MobiDB-lite"/>
    </source>
</evidence>
<dbReference type="Proteomes" id="UP000314294">
    <property type="component" value="Unassembled WGS sequence"/>
</dbReference>
<organism evidence="2 3">
    <name type="scientific">Liparis tanakae</name>
    <name type="common">Tanaka's snailfish</name>
    <dbReference type="NCBI Taxonomy" id="230148"/>
    <lineage>
        <taxon>Eukaryota</taxon>
        <taxon>Metazoa</taxon>
        <taxon>Chordata</taxon>
        <taxon>Craniata</taxon>
        <taxon>Vertebrata</taxon>
        <taxon>Euteleostomi</taxon>
        <taxon>Actinopterygii</taxon>
        <taxon>Neopterygii</taxon>
        <taxon>Teleostei</taxon>
        <taxon>Neoteleostei</taxon>
        <taxon>Acanthomorphata</taxon>
        <taxon>Eupercaria</taxon>
        <taxon>Perciformes</taxon>
        <taxon>Cottioidei</taxon>
        <taxon>Cottales</taxon>
        <taxon>Liparidae</taxon>
        <taxon>Liparis</taxon>
    </lineage>
</organism>
<feature type="region of interest" description="Disordered" evidence="1">
    <location>
        <begin position="100"/>
        <end position="138"/>
    </location>
</feature>
<dbReference type="EMBL" id="SRLO01001029">
    <property type="protein sequence ID" value="TNN42541.1"/>
    <property type="molecule type" value="Genomic_DNA"/>
</dbReference>
<dbReference type="AlphaFoldDB" id="A0A4Z2FND3"/>
<proteinExistence type="predicted"/>
<reference evidence="2 3" key="1">
    <citation type="submission" date="2019-03" db="EMBL/GenBank/DDBJ databases">
        <title>First draft genome of Liparis tanakae, snailfish: a comprehensive survey of snailfish specific genes.</title>
        <authorList>
            <person name="Kim W."/>
            <person name="Song I."/>
            <person name="Jeong J.-H."/>
            <person name="Kim D."/>
            <person name="Kim S."/>
            <person name="Ryu S."/>
            <person name="Song J.Y."/>
            <person name="Lee S.K."/>
        </authorList>
    </citation>
    <scope>NUCLEOTIDE SEQUENCE [LARGE SCALE GENOMIC DNA]</scope>
    <source>
        <tissue evidence="2">Muscle</tissue>
    </source>
</reference>